<protein>
    <submittedName>
        <fullName evidence="6">Uncharacterized protein</fullName>
    </submittedName>
</protein>
<dbReference type="GO" id="GO:0005634">
    <property type="term" value="C:nucleus"/>
    <property type="evidence" value="ECO:0007669"/>
    <property type="project" value="TreeGrafter"/>
</dbReference>
<accession>D9PL88</accession>
<dbReference type="AlphaFoldDB" id="D9PL88"/>
<evidence type="ECO:0000256" key="5">
    <source>
        <dbReference type="ARBA" id="ARBA00023014"/>
    </source>
</evidence>
<organism evidence="6">
    <name type="scientific">sediment metagenome</name>
    <dbReference type="NCBI Taxonomy" id="749907"/>
    <lineage>
        <taxon>unclassified sequences</taxon>
        <taxon>metagenomes</taxon>
        <taxon>ecological metagenomes</taxon>
    </lineage>
</organism>
<evidence type="ECO:0000256" key="3">
    <source>
        <dbReference type="ARBA" id="ARBA00022723"/>
    </source>
</evidence>
<dbReference type="GO" id="GO:0051539">
    <property type="term" value="F:4 iron, 4 sulfur cluster binding"/>
    <property type="evidence" value="ECO:0007669"/>
    <property type="project" value="UniProtKB-KW"/>
</dbReference>
<dbReference type="InterPro" id="IPR039661">
    <property type="entry name" value="ELP3"/>
</dbReference>
<dbReference type="GO" id="GO:0005737">
    <property type="term" value="C:cytoplasm"/>
    <property type="evidence" value="ECO:0007669"/>
    <property type="project" value="TreeGrafter"/>
</dbReference>
<sequence length="93" mass="11127">MIRDIPEESIVAGNKITNLRQDIKRAMQESKISCRCIRCREVGHQDKIQKSKIKNQKYKFKNQKYKVLDGIEYFLSFESQDEKILYAFCRLHI</sequence>
<dbReference type="PANTHER" id="PTHR11135">
    <property type="entry name" value="HISTONE ACETYLTRANSFERASE-RELATED"/>
    <property type="match status" value="1"/>
</dbReference>
<comment type="caution">
    <text evidence="6">The sequence shown here is derived from an EMBL/GenBank/DDBJ whole genome shotgun (WGS) entry which is preliminary data.</text>
</comment>
<evidence type="ECO:0000256" key="4">
    <source>
        <dbReference type="ARBA" id="ARBA00023004"/>
    </source>
</evidence>
<evidence type="ECO:0000256" key="1">
    <source>
        <dbReference type="ARBA" id="ARBA00022485"/>
    </source>
</evidence>
<dbReference type="GO" id="GO:0046872">
    <property type="term" value="F:metal ion binding"/>
    <property type="evidence" value="ECO:0007669"/>
    <property type="project" value="UniProtKB-KW"/>
</dbReference>
<dbReference type="EMBL" id="ADZX01000700">
    <property type="protein sequence ID" value="EFK95674.1"/>
    <property type="molecule type" value="Genomic_DNA"/>
</dbReference>
<evidence type="ECO:0000256" key="2">
    <source>
        <dbReference type="ARBA" id="ARBA00022691"/>
    </source>
</evidence>
<keyword evidence="4" id="KW-0408">Iron</keyword>
<dbReference type="GO" id="GO:0033588">
    <property type="term" value="C:elongator holoenzyme complex"/>
    <property type="evidence" value="ECO:0007669"/>
    <property type="project" value="TreeGrafter"/>
</dbReference>
<evidence type="ECO:0000313" key="6">
    <source>
        <dbReference type="EMBL" id="EFK95674.1"/>
    </source>
</evidence>
<proteinExistence type="predicted"/>
<reference evidence="6" key="2">
    <citation type="journal article" date="2011" name="Microb. Ecol.">
        <title>Taxonomic and Functional Metagenomic Profiling of the Microbial Community in the Anoxic Sediment of a Sub-saline Shallow Lake (Laguna de Carrizo, Central Spain).</title>
        <authorList>
            <person name="Ferrer M."/>
            <person name="Guazzaroni M.E."/>
            <person name="Richter M."/>
            <person name="Garcia-Salamanca A."/>
            <person name="Yarza P."/>
            <person name="Suarez-Suarez A."/>
            <person name="Solano J."/>
            <person name="Alcaide M."/>
            <person name="van Dillewijn P."/>
            <person name="Molina-Henares M.A."/>
            <person name="Lopez-Cortes N."/>
            <person name="Al-Ramahi Y."/>
            <person name="Guerrero C."/>
            <person name="Acosta A."/>
            <person name="de Eugenio L.I."/>
            <person name="Martinez V."/>
            <person name="Marques S."/>
            <person name="Rojo F."/>
            <person name="Santero E."/>
            <person name="Genilloud O."/>
            <person name="Perez-Perez J."/>
            <person name="Rossello-Mora R."/>
            <person name="Ramos J.L."/>
        </authorList>
    </citation>
    <scope>NUCLEOTIDE SEQUENCE</scope>
</reference>
<dbReference type="PANTHER" id="PTHR11135:SF2">
    <property type="entry name" value="ELONGATOR COMPLEX PROTEIN 3"/>
    <property type="match status" value="1"/>
</dbReference>
<reference evidence="6" key="1">
    <citation type="submission" date="2010-07" db="EMBL/GenBank/DDBJ databases">
        <authorList>
            <consortium name="CONSOLIDER consortium CSD2007-00005"/>
            <person name="Guazzaroni M.-E."/>
            <person name="Richter M."/>
            <person name="Garcia-Salamanca A."/>
            <person name="Yarza P."/>
            <person name="Ferrer M."/>
        </authorList>
    </citation>
    <scope>NUCLEOTIDE SEQUENCE</scope>
</reference>
<gene>
    <name evidence="6" type="ORF">LDC_2311</name>
</gene>
<name>D9PL88_9ZZZZ</name>
<feature type="non-terminal residue" evidence="6">
    <location>
        <position position="93"/>
    </location>
</feature>
<keyword evidence="3" id="KW-0479">Metal-binding</keyword>
<keyword evidence="2" id="KW-0949">S-adenosyl-L-methionine</keyword>
<dbReference type="GO" id="GO:0002926">
    <property type="term" value="P:tRNA wobble base 5-methoxycarbonylmethyl-2-thiouridinylation"/>
    <property type="evidence" value="ECO:0007669"/>
    <property type="project" value="TreeGrafter"/>
</dbReference>
<keyword evidence="1" id="KW-0004">4Fe-4S</keyword>
<keyword evidence="5" id="KW-0411">Iron-sulfur</keyword>